<comment type="subcellular location">
    <subcellularLocation>
        <location evidence="1">Membrane</location>
        <topology evidence="1">Multi-pass membrane protein</topology>
    </subcellularLocation>
</comment>
<evidence type="ECO:0000313" key="12">
    <source>
        <dbReference type="EMBL" id="CAL8101606.1"/>
    </source>
</evidence>
<dbReference type="PANTHER" id="PTHR19229">
    <property type="entry name" value="ATP-BINDING CASSETTE TRANSPORTER SUBFAMILY A ABCA"/>
    <property type="match status" value="1"/>
</dbReference>
<dbReference type="Pfam" id="PF23321">
    <property type="entry name" value="R1_ABCA1"/>
    <property type="match status" value="1"/>
</dbReference>
<dbReference type="InterPro" id="IPR017871">
    <property type="entry name" value="ABC_transporter-like_CS"/>
</dbReference>
<feature type="transmembrane region" description="Helical" evidence="10">
    <location>
        <begin position="661"/>
        <end position="681"/>
    </location>
</feature>
<feature type="transmembrane region" description="Helical" evidence="10">
    <location>
        <begin position="1859"/>
        <end position="1881"/>
    </location>
</feature>
<keyword evidence="13" id="KW-1185">Reference proteome</keyword>
<keyword evidence="9 10" id="KW-0472">Membrane</keyword>
<evidence type="ECO:0000259" key="11">
    <source>
        <dbReference type="PROSITE" id="PS50893"/>
    </source>
</evidence>
<dbReference type="PANTHER" id="PTHR19229:SF36">
    <property type="entry name" value="ATP-BINDING CASSETTE SUB-FAMILY A MEMBER 2"/>
    <property type="match status" value="1"/>
</dbReference>
<feature type="transmembrane region" description="Helical" evidence="10">
    <location>
        <begin position="1791"/>
        <end position="1816"/>
    </location>
</feature>
<dbReference type="SMART" id="SM00382">
    <property type="entry name" value="AAA"/>
    <property type="match status" value="2"/>
</dbReference>
<dbReference type="CDD" id="cd03263">
    <property type="entry name" value="ABC_subfamily_A"/>
    <property type="match status" value="2"/>
</dbReference>
<evidence type="ECO:0000256" key="10">
    <source>
        <dbReference type="SAM" id="Phobius"/>
    </source>
</evidence>
<dbReference type="Proteomes" id="UP001642540">
    <property type="component" value="Unassembled WGS sequence"/>
</dbReference>
<protein>
    <recommendedName>
        <fullName evidence="11">ABC transporter domain-containing protein</fullName>
    </recommendedName>
</protein>
<feature type="domain" description="ABC transporter" evidence="11">
    <location>
        <begin position="2010"/>
        <end position="2242"/>
    </location>
</feature>
<keyword evidence="6" id="KW-0547">Nucleotide-binding</keyword>
<dbReference type="PROSITE" id="PS50893">
    <property type="entry name" value="ABC_TRANSPORTER_2"/>
    <property type="match status" value="2"/>
</dbReference>
<feature type="transmembrane region" description="Helical" evidence="10">
    <location>
        <begin position="1744"/>
        <end position="1770"/>
    </location>
</feature>
<feature type="transmembrane region" description="Helical" evidence="10">
    <location>
        <begin position="794"/>
        <end position="816"/>
    </location>
</feature>
<evidence type="ECO:0000256" key="5">
    <source>
        <dbReference type="ARBA" id="ARBA00022737"/>
    </source>
</evidence>
<keyword evidence="8 10" id="KW-1133">Transmembrane helix</keyword>
<evidence type="ECO:0000256" key="6">
    <source>
        <dbReference type="ARBA" id="ARBA00022741"/>
    </source>
</evidence>
<dbReference type="Gene3D" id="3.40.50.300">
    <property type="entry name" value="P-loop containing nucleotide triphosphate hydrolases"/>
    <property type="match status" value="2"/>
</dbReference>
<keyword evidence="4 10" id="KW-0812">Transmembrane</keyword>
<accession>A0ABP1QK25</accession>
<dbReference type="EMBL" id="CAXLJM020000033">
    <property type="protein sequence ID" value="CAL8101606.1"/>
    <property type="molecule type" value="Genomic_DNA"/>
</dbReference>
<evidence type="ECO:0000256" key="9">
    <source>
        <dbReference type="ARBA" id="ARBA00023136"/>
    </source>
</evidence>
<feature type="transmembrane region" description="Helical" evidence="10">
    <location>
        <begin position="737"/>
        <end position="761"/>
    </location>
</feature>
<evidence type="ECO:0000256" key="7">
    <source>
        <dbReference type="ARBA" id="ARBA00022840"/>
    </source>
</evidence>
<gene>
    <name evidence="12" type="ORF">ODALV1_LOCUS10897</name>
</gene>
<keyword evidence="7" id="KW-0067">ATP-binding</keyword>
<feature type="transmembrane region" description="Helical" evidence="10">
    <location>
        <begin position="842"/>
        <end position="863"/>
    </location>
</feature>
<evidence type="ECO:0000256" key="8">
    <source>
        <dbReference type="ARBA" id="ARBA00022989"/>
    </source>
</evidence>
<keyword evidence="3" id="KW-0813">Transport</keyword>
<name>A0ABP1QK25_9HEXA</name>
<dbReference type="InterPro" id="IPR056264">
    <property type="entry name" value="R2_ABCA1-4-like"/>
</dbReference>
<dbReference type="PROSITE" id="PS00211">
    <property type="entry name" value="ABC_TRANSPORTER_1"/>
    <property type="match status" value="1"/>
</dbReference>
<proteinExistence type="inferred from homology"/>
<dbReference type="InterPro" id="IPR003593">
    <property type="entry name" value="AAA+_ATPase"/>
</dbReference>
<dbReference type="Pfam" id="PF00005">
    <property type="entry name" value="ABC_tran"/>
    <property type="match status" value="2"/>
</dbReference>
<evidence type="ECO:0000256" key="4">
    <source>
        <dbReference type="ARBA" id="ARBA00022692"/>
    </source>
</evidence>
<feature type="transmembrane region" description="Helical" evidence="10">
    <location>
        <begin position="24"/>
        <end position="43"/>
    </location>
</feature>
<reference evidence="12 13" key="1">
    <citation type="submission" date="2024-08" db="EMBL/GenBank/DDBJ databases">
        <authorList>
            <person name="Cucini C."/>
            <person name="Frati F."/>
        </authorList>
    </citation>
    <scope>NUCLEOTIDE SEQUENCE [LARGE SCALE GENOMIC DNA]</scope>
</reference>
<dbReference type="InterPro" id="IPR026082">
    <property type="entry name" value="ABCA"/>
</dbReference>
<keyword evidence="5" id="KW-0677">Repeat</keyword>
<comment type="similarity">
    <text evidence="2">Belongs to the ABC transporter superfamily. ABCA family.</text>
</comment>
<feature type="transmembrane region" description="Helical" evidence="10">
    <location>
        <begin position="702"/>
        <end position="725"/>
    </location>
</feature>
<sequence>MVSFGEQLKILLWKNWQHRKRSKIRLIIEILWPLALFLILMWVRTRGLKYKENGCHVVEKALPSVGGFDFLQNYLCTLNNTCHDDYIENTDERRWEGALLVKFIRETTPLLKDILKTEEGRTTIVQGWALIMDYFKIVSSLQVTESLYKLGSFQLRDLLTPEGMEQFRDSIRSYGSLSSEDIEGFLNVTVHIKELHQETVSAILEDFKNEECDFNKTYDLVSFPNEKIFETLCKMDRSTALTLMFVYNTYLDRAGLLNKLNTKGNAEEKLKQERDGLLMKAMDFDFTTISKLDQLGRKFLDLGKTIRSYNHDNLTSLEVGGAVLYEGLCGLKLKGEQSLFRVDTGDPNRYDTLRDRLKDWNPDHHYENDPDISASCNAIFKRLESMPISSVVWRQIKPIVRGYIYYAPDTPATRLIMEKVKEKFMQFRDLESSINLVVQLVHRLRLWMQENIHALKDMKVVLSKRKNIETLLQVLELPTEGTEVDRIYEITESLGALDIENTLEQIDFTSEIFSELLGCILYNKTKGFPTESEAVSAGHKLLSAEKLWAVIVFLNNEENETDSSNSTLPLHMYYKIRMDSDKVDSTRSVRDRLLSKGPRRRPLFDLKYITYGFVYLQELIERSFIELVTGEDLSNEHVYLQQHPYPCYLVDKFIRAISRTLPLFMVLSWVYASAMIIKSIVLEKERRLREVMKIMGVSRAAVWSSWFIESFIIMLFSSTILTLILKYGKVIEFSDPILIWVFLVSYTVATICFSFLVSTLFSRANSSAAAGGVVFFISYLPYQMLMVWEEQLKWFETLAACLISNVAFGFGCTYLARYEEDGIGAQWDRLAWKTLPEDPFSLAYCIGMLWVDALLYLILTWYIETVFPGDFGVPRPWNFFLNVTYWVPAKRYKLPPPNEEMATIHNSNSEDSTVATPFVRILNNDCPGGVEAEPDGLRCGVKVMNLSKTYPNGKVALENLNLKFYEDQITSFLGHNGAGKTTTISILTGLFPPTGGTALINEMDIRNDIDEIRTNLGICPQFNVLFDRLTVYEHLKFYALLKGKKGKHVEKEFDEMLTDLGIPHKRNAYPNSLSGGMKRKLSVAIAFVGGSKTVFLDEPTSGVDPYSRRSIWELLLKYKKGRTVILTTHFMDEADILGDRIAIISQGKLKALGSSLFLKSHYGLGYTLHVVKSDNYRVDLRSSRNNLKADKIQDEAMHHDSLIQKLVLEIVPESIMTDNVGSEVAFLLPYAAVEQFSPLFTKLNENLNSHGILSYGISDTSLEDVFLKITVDDLAANAESFHALSSTCKRRLMRLINRCKDRFANGHGTNSVVAINPPDIERAPSENTTTTYLTRTSASGEDGDSCSVSVRFGDNNSDRTGTKWDEESNMTVADTMGRKTVDFTYQDTVTVTTSLLDGATLNSSPSPDRSNPTWIQKIRFGSLFSCLYCSCLAQIYMIIRKRLWNSKRNKKAMFFEIILPAVFIAVTLAFTLILPPVADEPPREVTPWAYPSPNYIFFSEPTRSRRWEVPTQFKTFIDELVGPIGMGTACLKHKPQGNICNDENWDDDAVKSFESSRLKFGGATFDNCSCDIGTLQCPASVNKVKFPTLKTPTSDYLMDVSNTNIPEWILKTYDNFIPSRYGGFELQVRKPGKANMALYLTLLQNLTNLISLPEVERKPNEQNKFSLDGITASTTKAKAVYRIWFENKGWMSSISYLNALHNIWLRSKLPASLADEKNYTGITLMTHPMNLTESQGKKESLKTAGLGVVHAVCIIFALSFIPASFTVYLIEERKCGGKHLHLISGVRPITYWIANFIFDLGKYIIPITLCLLLFYLFDAKAYIGKPSFWSFLCLLLLYGWASIPSMYPFSFLFSVPSTAFVVLACSNLFIGIITTVSTFVLESFGDDELMEVGKVLKKVFLVFPHYCLGRGCIDLVKLDIENAALNVFSLTAKTETNRFAWEYLGEKLFWLGIHGLVYFSVNICCEYRHILMLICKLRRSKQMILTDNEDIDITKERGRVETSNDNTLKLQAVNLTKYYKGKKHPAVNGITIGIGKGECFGLLGVNGAGKTSTFKMLTGDVRVTSGNAKICGCDVETNLDQARKHFGYCPQEDSIDPLLTGYELLTVYGRLRGLSAHDTQTAAEQLIKTLGLSRYANMQSGTYSGGNKRKLSTAIALIGDPDVIFLDEPTSGMDPGARRDLWKVILALLRNGKTVVLTSHSMEECEVLCTKIAIMVNGQFMCIGSLQHLKNRFGKGYTVSIRCGERNQSILIGRLSIDLPYATLEDQHCSQLKFNIPQESADLGGIFTTLNGYKNEKVLEDYSVSQTTLDDIFVKFASHQKDSLDR</sequence>
<feature type="transmembrane region" description="Helical" evidence="10">
    <location>
        <begin position="1420"/>
        <end position="1439"/>
    </location>
</feature>
<evidence type="ECO:0000256" key="1">
    <source>
        <dbReference type="ARBA" id="ARBA00004141"/>
    </source>
</evidence>
<evidence type="ECO:0000313" key="13">
    <source>
        <dbReference type="Proteomes" id="UP001642540"/>
    </source>
</evidence>
<dbReference type="InterPro" id="IPR003439">
    <property type="entry name" value="ABC_transporter-like_ATP-bd"/>
</dbReference>
<feature type="transmembrane region" description="Helical" evidence="10">
    <location>
        <begin position="1451"/>
        <end position="1474"/>
    </location>
</feature>
<evidence type="ECO:0000256" key="3">
    <source>
        <dbReference type="ARBA" id="ARBA00022448"/>
    </source>
</evidence>
<comment type="caution">
    <text evidence="12">The sequence shown here is derived from an EMBL/GenBank/DDBJ whole genome shotgun (WGS) entry which is preliminary data.</text>
</comment>
<feature type="domain" description="ABC transporter" evidence="11">
    <location>
        <begin position="941"/>
        <end position="1171"/>
    </location>
</feature>
<feature type="transmembrane region" description="Helical" evidence="10">
    <location>
        <begin position="768"/>
        <end position="788"/>
    </location>
</feature>
<dbReference type="Pfam" id="PF12698">
    <property type="entry name" value="ABC2_membrane_3"/>
    <property type="match status" value="2"/>
</dbReference>
<feature type="transmembrane region" description="Helical" evidence="10">
    <location>
        <begin position="1828"/>
        <end position="1847"/>
    </location>
</feature>
<organism evidence="12 13">
    <name type="scientific">Orchesella dallaii</name>
    <dbReference type="NCBI Taxonomy" id="48710"/>
    <lineage>
        <taxon>Eukaryota</taxon>
        <taxon>Metazoa</taxon>
        <taxon>Ecdysozoa</taxon>
        <taxon>Arthropoda</taxon>
        <taxon>Hexapoda</taxon>
        <taxon>Collembola</taxon>
        <taxon>Entomobryomorpha</taxon>
        <taxon>Entomobryoidea</taxon>
        <taxon>Orchesellidae</taxon>
        <taxon>Orchesellinae</taxon>
        <taxon>Orchesella</taxon>
    </lineage>
</organism>
<dbReference type="SUPFAM" id="SSF52540">
    <property type="entry name" value="P-loop containing nucleoside triphosphate hydrolases"/>
    <property type="match status" value="2"/>
</dbReference>
<dbReference type="InterPro" id="IPR013525">
    <property type="entry name" value="ABC2_TM"/>
</dbReference>
<evidence type="ECO:0000256" key="2">
    <source>
        <dbReference type="ARBA" id="ARBA00008869"/>
    </source>
</evidence>
<dbReference type="InterPro" id="IPR027417">
    <property type="entry name" value="P-loop_NTPase"/>
</dbReference>